<dbReference type="PANTHER" id="PTHR31885">
    <property type="entry name" value="GH04784P"/>
    <property type="match status" value="1"/>
</dbReference>
<protein>
    <submittedName>
        <fullName evidence="7">Putative membrane protein YhhN</fullName>
    </submittedName>
</protein>
<dbReference type="InterPro" id="IPR012506">
    <property type="entry name" value="TMEM86B-like"/>
</dbReference>
<dbReference type="RefSeq" id="WP_131925470.1">
    <property type="nucleotide sequence ID" value="NZ_SMAG01000006.1"/>
</dbReference>
<feature type="transmembrane region" description="Helical" evidence="6">
    <location>
        <begin position="54"/>
        <end position="74"/>
    </location>
</feature>
<dbReference type="OrthoDB" id="5592477at2"/>
<dbReference type="EMBL" id="SMAG01000006">
    <property type="protein sequence ID" value="TCS93610.1"/>
    <property type="molecule type" value="Genomic_DNA"/>
</dbReference>
<dbReference type="Pfam" id="PF07947">
    <property type="entry name" value="YhhN"/>
    <property type="match status" value="1"/>
</dbReference>
<name>A0A4R3L4F9_9BACL</name>
<feature type="transmembrane region" description="Helical" evidence="6">
    <location>
        <begin position="86"/>
        <end position="102"/>
    </location>
</feature>
<evidence type="ECO:0000256" key="3">
    <source>
        <dbReference type="ARBA" id="ARBA00022692"/>
    </source>
</evidence>
<dbReference type="Proteomes" id="UP000294937">
    <property type="component" value="Unassembled WGS sequence"/>
</dbReference>
<evidence type="ECO:0000313" key="7">
    <source>
        <dbReference type="EMBL" id="TCS93610.1"/>
    </source>
</evidence>
<evidence type="ECO:0000256" key="2">
    <source>
        <dbReference type="ARBA" id="ARBA00007375"/>
    </source>
</evidence>
<dbReference type="PANTHER" id="PTHR31885:SF6">
    <property type="entry name" value="GH04784P"/>
    <property type="match status" value="1"/>
</dbReference>
<evidence type="ECO:0000256" key="1">
    <source>
        <dbReference type="ARBA" id="ARBA00004141"/>
    </source>
</evidence>
<feature type="transmembrane region" description="Helical" evidence="6">
    <location>
        <begin position="192"/>
        <end position="211"/>
    </location>
</feature>
<feature type="transmembrane region" description="Helical" evidence="6">
    <location>
        <begin position="108"/>
        <end position="126"/>
    </location>
</feature>
<keyword evidence="4 6" id="KW-1133">Transmembrane helix</keyword>
<evidence type="ECO:0000256" key="5">
    <source>
        <dbReference type="ARBA" id="ARBA00023136"/>
    </source>
</evidence>
<reference evidence="7 8" key="1">
    <citation type="submission" date="2019-03" db="EMBL/GenBank/DDBJ databases">
        <title>Genomic Encyclopedia of Type Strains, Phase IV (KMG-IV): sequencing the most valuable type-strain genomes for metagenomic binning, comparative biology and taxonomic classification.</title>
        <authorList>
            <person name="Goeker M."/>
        </authorList>
    </citation>
    <scope>NUCLEOTIDE SEQUENCE [LARGE SCALE GENOMIC DNA]</scope>
    <source>
        <strain evidence="7 8">DSM 45707</strain>
    </source>
</reference>
<dbReference type="GO" id="GO:0016020">
    <property type="term" value="C:membrane"/>
    <property type="evidence" value="ECO:0007669"/>
    <property type="project" value="UniProtKB-SubCell"/>
</dbReference>
<evidence type="ECO:0000256" key="6">
    <source>
        <dbReference type="SAM" id="Phobius"/>
    </source>
</evidence>
<keyword evidence="5 6" id="KW-0472">Membrane</keyword>
<gene>
    <name evidence="7" type="ORF">EDD58_10643</name>
</gene>
<dbReference type="GO" id="GO:0016787">
    <property type="term" value="F:hydrolase activity"/>
    <property type="evidence" value="ECO:0007669"/>
    <property type="project" value="TreeGrafter"/>
</dbReference>
<proteinExistence type="inferred from homology"/>
<comment type="subcellular location">
    <subcellularLocation>
        <location evidence="1">Membrane</location>
        <topology evidence="1">Multi-pass membrane protein</topology>
    </subcellularLocation>
</comment>
<keyword evidence="8" id="KW-1185">Reference proteome</keyword>
<sequence length="212" mass="23461">MLVNILSIGILLSGVSYLFALSARNPIWRYILKPGTMVLIIGLAITGLPDSGTVGWLILIGLLFSIAGDIFLMLPSDRFIQGLSSFFIAHVLYVLAFGQLSFTLGVSSWIYATILLVVAVTYYALLFSPVREQGGMKLLIAVGLYILIISWMVWQALLTGQELLIAGALLFYLSDAILAWNRFKKKLVWGDYGVMITYYSAQYLLALSLSFQ</sequence>
<evidence type="ECO:0000256" key="4">
    <source>
        <dbReference type="ARBA" id="ARBA00022989"/>
    </source>
</evidence>
<evidence type="ECO:0000313" key="8">
    <source>
        <dbReference type="Proteomes" id="UP000294937"/>
    </source>
</evidence>
<accession>A0A4R3L4F9</accession>
<feature type="transmembrane region" description="Helical" evidence="6">
    <location>
        <begin position="138"/>
        <end position="157"/>
    </location>
</feature>
<feature type="transmembrane region" description="Helical" evidence="6">
    <location>
        <begin position="163"/>
        <end position="180"/>
    </location>
</feature>
<feature type="transmembrane region" description="Helical" evidence="6">
    <location>
        <begin position="6"/>
        <end position="23"/>
    </location>
</feature>
<comment type="similarity">
    <text evidence="2">Belongs to the TMEM86 family.</text>
</comment>
<organism evidence="7 8">
    <name type="scientific">Hazenella coriacea</name>
    <dbReference type="NCBI Taxonomy" id="1179467"/>
    <lineage>
        <taxon>Bacteria</taxon>
        <taxon>Bacillati</taxon>
        <taxon>Bacillota</taxon>
        <taxon>Bacilli</taxon>
        <taxon>Bacillales</taxon>
        <taxon>Thermoactinomycetaceae</taxon>
        <taxon>Hazenella</taxon>
    </lineage>
</organism>
<feature type="transmembrane region" description="Helical" evidence="6">
    <location>
        <begin position="30"/>
        <end position="48"/>
    </location>
</feature>
<keyword evidence="3 6" id="KW-0812">Transmembrane</keyword>
<comment type="caution">
    <text evidence="7">The sequence shown here is derived from an EMBL/GenBank/DDBJ whole genome shotgun (WGS) entry which is preliminary data.</text>
</comment>
<dbReference type="AlphaFoldDB" id="A0A4R3L4F9"/>